<keyword evidence="2" id="KW-1185">Reference proteome</keyword>
<dbReference type="AlphaFoldDB" id="A0ABD3ML89"/>
<name>A0ABD3ML89_9STRA</name>
<protein>
    <submittedName>
        <fullName evidence="1">Uncharacterized protein</fullName>
    </submittedName>
</protein>
<evidence type="ECO:0000313" key="2">
    <source>
        <dbReference type="Proteomes" id="UP001530400"/>
    </source>
</evidence>
<sequence length="526" mass="58755">MSDPDGSGTFPRGPGANPVNFDMNDFLANMTSDDMALLARALAGRNRSLGDADDEENDEPDPYALHLFTGLSLSGSRTDSQVIDSKVRVSRHNRGTDPDQKVKTFTRWCGYSLTHKLKQPDFSKLFSSSSDDDIGTAALSSQTAFDGAVDWFRQVDAHYLLQMPDCTNLLDYQELQNCSTSKDLTNVEVCRDTDFDSVCQYMELINRDGSSVDVETSEWIQVKLEKSTETVLLQQVKQSLLELPINRRGGITLWKLIVDAIESRGFEYIQALQNFITNFDIRSIDGENVPVGTTRFKAAVSGLGSNVPNNTIYCYLLGMSKASNEEFKLLCNSQIGFVQSAWYKKIYRDASTTRQLSELAATLNDKYLALKTSKQWSGADSLGSAFNALVARAHRYPTYEKWWDNQKCDICHKSHPTKYHDNLGARDNKDLRTARTKARTVTDASKPAAQQTAQRRFRFKSNEEKKKFKAAVHQAMLDHCDAASDSDDETFHANICSLPSNTEEFTESSPPACSTTFGTVSFCVRG</sequence>
<accession>A0ABD3ML89</accession>
<dbReference type="EMBL" id="JALLPJ020001412">
    <property type="protein sequence ID" value="KAL3764830.1"/>
    <property type="molecule type" value="Genomic_DNA"/>
</dbReference>
<evidence type="ECO:0000313" key="1">
    <source>
        <dbReference type="EMBL" id="KAL3764830.1"/>
    </source>
</evidence>
<reference evidence="1 2" key="1">
    <citation type="submission" date="2024-10" db="EMBL/GenBank/DDBJ databases">
        <title>Updated reference genomes for cyclostephanoid diatoms.</title>
        <authorList>
            <person name="Roberts W.R."/>
            <person name="Alverson A.J."/>
        </authorList>
    </citation>
    <scope>NUCLEOTIDE SEQUENCE [LARGE SCALE GENOMIC DNA]</scope>
    <source>
        <strain evidence="1 2">AJA010-31</strain>
    </source>
</reference>
<proteinExistence type="predicted"/>
<dbReference type="Proteomes" id="UP001530400">
    <property type="component" value="Unassembled WGS sequence"/>
</dbReference>
<organism evidence="1 2">
    <name type="scientific">Cyclotella atomus</name>
    <dbReference type="NCBI Taxonomy" id="382360"/>
    <lineage>
        <taxon>Eukaryota</taxon>
        <taxon>Sar</taxon>
        <taxon>Stramenopiles</taxon>
        <taxon>Ochrophyta</taxon>
        <taxon>Bacillariophyta</taxon>
        <taxon>Coscinodiscophyceae</taxon>
        <taxon>Thalassiosirophycidae</taxon>
        <taxon>Stephanodiscales</taxon>
        <taxon>Stephanodiscaceae</taxon>
        <taxon>Cyclotella</taxon>
    </lineage>
</organism>
<gene>
    <name evidence="1" type="ORF">ACHAWO_006014</name>
</gene>
<comment type="caution">
    <text evidence="1">The sequence shown here is derived from an EMBL/GenBank/DDBJ whole genome shotgun (WGS) entry which is preliminary data.</text>
</comment>